<protein>
    <submittedName>
        <fullName evidence="3">Uncharacterized protein</fullName>
    </submittedName>
</protein>
<keyword evidence="4" id="KW-1185">Reference proteome</keyword>
<feature type="compositionally biased region" description="Polar residues" evidence="2">
    <location>
        <begin position="93"/>
        <end position="118"/>
    </location>
</feature>
<keyword evidence="1" id="KW-0175">Coiled coil</keyword>
<proteinExistence type="predicted"/>
<evidence type="ECO:0000313" key="3">
    <source>
        <dbReference type="EMBL" id="RPB21851.1"/>
    </source>
</evidence>
<feature type="region of interest" description="Disordered" evidence="2">
    <location>
        <begin position="564"/>
        <end position="604"/>
    </location>
</feature>
<dbReference type="AlphaFoldDB" id="A0A3N4LMD6"/>
<sequence length="604" mass="68457">MNEVGCYDHPKTFAKPKYNMPPQSPLGRNTRGHVILPETTHAKATGHIHTTNIGQQKTQNSSGKGMLGQEIDGVRFKPGRNHELEGNLFPGGSSRNETLQKPNTNQNPGPSSSQTRPSSVLLTSLVGMVSSLTNTKSTAQKEENWQHQRQQIAEQYRKETVDIKEQHRKEMSDIKEQHRKWAADIKGQHHKETRELKKQLDKTRIIASSWKTHFESSNANSSRKYNDLHEAYNREQREKERLSAENSRQVVELQEYVKRLDRLAVVVENKQLYVGPQESDQKLINDFEEIFRLVKRFSLSFLTDHQVSKQELKNSNFHELLQGIVTGSECGYIQLLGTKKTRRLLVQGIIAYKLAHSVFRLLTNDPGTPPAALDTWSKRNAVAIDGIEQTLWEGQPEITARELNDWRALTISLLSRAENNISETTTPGQTFGANIVATIIDEVMGWIAEWAKPQEVYEELQDQLQYILQAAVDLSLQFRKQRAWWFVKLPPVTDGVIIFDPTAMEDIDNKKNEDGDEMQIGKTVALAFFPGLYKCGDADGNNYNSAMCMVRAHVKCLAKEAAGEPAKHDNAMKSQSKTVRHPPFPEVAMKSQSKTVRHPPLPEV</sequence>
<gene>
    <name evidence="3" type="ORF">L211DRAFT_408532</name>
</gene>
<dbReference type="EMBL" id="ML121556">
    <property type="protein sequence ID" value="RPB21851.1"/>
    <property type="molecule type" value="Genomic_DNA"/>
</dbReference>
<feature type="region of interest" description="Disordered" evidence="2">
    <location>
        <begin position="50"/>
        <end position="69"/>
    </location>
</feature>
<evidence type="ECO:0000256" key="1">
    <source>
        <dbReference type="SAM" id="Coils"/>
    </source>
</evidence>
<accession>A0A3N4LMD6</accession>
<feature type="compositionally biased region" description="Basic and acidic residues" evidence="2">
    <location>
        <begin position="75"/>
        <end position="85"/>
    </location>
</feature>
<dbReference type="InParanoid" id="A0A3N4LMD6"/>
<dbReference type="Proteomes" id="UP000267821">
    <property type="component" value="Unassembled WGS sequence"/>
</dbReference>
<name>A0A3N4LMD6_9PEZI</name>
<feature type="region of interest" description="Disordered" evidence="2">
    <location>
        <begin position="75"/>
        <end position="118"/>
    </location>
</feature>
<evidence type="ECO:0000256" key="2">
    <source>
        <dbReference type="SAM" id="MobiDB-lite"/>
    </source>
</evidence>
<feature type="coiled-coil region" evidence="1">
    <location>
        <begin position="218"/>
        <end position="252"/>
    </location>
</feature>
<evidence type="ECO:0000313" key="4">
    <source>
        <dbReference type="Proteomes" id="UP000267821"/>
    </source>
</evidence>
<dbReference type="OrthoDB" id="5213630at2759"/>
<reference evidence="3 4" key="1">
    <citation type="journal article" date="2018" name="Nat. Ecol. Evol.">
        <title>Pezizomycetes genomes reveal the molecular basis of ectomycorrhizal truffle lifestyle.</title>
        <authorList>
            <person name="Murat C."/>
            <person name="Payen T."/>
            <person name="Noel B."/>
            <person name="Kuo A."/>
            <person name="Morin E."/>
            <person name="Chen J."/>
            <person name="Kohler A."/>
            <person name="Krizsan K."/>
            <person name="Balestrini R."/>
            <person name="Da Silva C."/>
            <person name="Montanini B."/>
            <person name="Hainaut M."/>
            <person name="Levati E."/>
            <person name="Barry K.W."/>
            <person name="Belfiori B."/>
            <person name="Cichocki N."/>
            <person name="Clum A."/>
            <person name="Dockter R.B."/>
            <person name="Fauchery L."/>
            <person name="Guy J."/>
            <person name="Iotti M."/>
            <person name="Le Tacon F."/>
            <person name="Lindquist E.A."/>
            <person name="Lipzen A."/>
            <person name="Malagnac F."/>
            <person name="Mello A."/>
            <person name="Molinier V."/>
            <person name="Miyauchi S."/>
            <person name="Poulain J."/>
            <person name="Riccioni C."/>
            <person name="Rubini A."/>
            <person name="Sitrit Y."/>
            <person name="Splivallo R."/>
            <person name="Traeger S."/>
            <person name="Wang M."/>
            <person name="Zifcakova L."/>
            <person name="Wipf D."/>
            <person name="Zambonelli A."/>
            <person name="Paolocci F."/>
            <person name="Nowrousian M."/>
            <person name="Ottonello S."/>
            <person name="Baldrian P."/>
            <person name="Spatafora J.W."/>
            <person name="Henrissat B."/>
            <person name="Nagy L.G."/>
            <person name="Aury J.M."/>
            <person name="Wincker P."/>
            <person name="Grigoriev I.V."/>
            <person name="Bonfante P."/>
            <person name="Martin F.M."/>
        </authorList>
    </citation>
    <scope>NUCLEOTIDE SEQUENCE [LARGE SCALE GENOMIC DNA]</scope>
    <source>
        <strain evidence="3 4">ATCC MYA-4762</strain>
    </source>
</reference>
<organism evidence="3 4">
    <name type="scientific">Terfezia boudieri ATCC MYA-4762</name>
    <dbReference type="NCBI Taxonomy" id="1051890"/>
    <lineage>
        <taxon>Eukaryota</taxon>
        <taxon>Fungi</taxon>
        <taxon>Dikarya</taxon>
        <taxon>Ascomycota</taxon>
        <taxon>Pezizomycotina</taxon>
        <taxon>Pezizomycetes</taxon>
        <taxon>Pezizales</taxon>
        <taxon>Pezizaceae</taxon>
        <taxon>Terfezia</taxon>
    </lineage>
</organism>
<feature type="compositionally biased region" description="Polar residues" evidence="2">
    <location>
        <begin position="50"/>
        <end position="63"/>
    </location>
</feature>